<dbReference type="AlphaFoldDB" id="A0A6B8KCY8"/>
<dbReference type="KEGG" id="mhey:H2LOC_003885"/>
<keyword evidence="1" id="KW-0732">Signal</keyword>
<accession>A0A6B8KCY8</accession>
<evidence type="ECO:0000256" key="1">
    <source>
        <dbReference type="SAM" id="SignalP"/>
    </source>
</evidence>
<protein>
    <submittedName>
        <fullName evidence="2">Uncharacterized protein</fullName>
    </submittedName>
</protein>
<dbReference type="OrthoDB" id="5775716at2"/>
<evidence type="ECO:0000313" key="2">
    <source>
        <dbReference type="EMBL" id="QGM44895.1"/>
    </source>
</evidence>
<evidence type="ECO:0000313" key="3">
    <source>
        <dbReference type="Proteomes" id="UP000309061"/>
    </source>
</evidence>
<feature type="signal peptide" evidence="1">
    <location>
        <begin position="1"/>
        <end position="18"/>
    </location>
</feature>
<dbReference type="EMBL" id="CP046052">
    <property type="protein sequence ID" value="QGM44895.1"/>
    <property type="molecule type" value="Genomic_DNA"/>
</dbReference>
<sequence length="360" mass="38340">MKAKAVVAAIVLAMSANAAFAVSVTNTAKKGSLLVFPMINIDPAASADTIIEISNDQTTPVHVECYYVNEQKGRVNFDFELSAKATVSWDVLTQNGDQINPPPFPAYGDHPEFGNLYRGELVCFATNPGVTEQIAFNHLHGTASVLGVGSAIKYSPYSFWALASDAVSPEVDNTVMPTAGQILLDGGSSHYDACPLYNTTAFMPNGATLGRLSTGGNYLAVASCNQDLRQDYKVHTTKLLFTVWNSLEQSYTGSYFCADSVTFVPLIDNNAKLTNQTNFDYKTLGTPDAQFTVQGIPSTQCPTSVFGTTESSGLLAITAAYARIAGGNPALIGSNVHSAGSEPGYVYWDAASIVPTKKQH</sequence>
<reference evidence="2 3" key="1">
    <citation type="submission" date="2019-11" db="EMBL/GenBank/DDBJ databases">
        <title>The genome sequence of Methylocystis heyeri.</title>
        <authorList>
            <person name="Oshkin I.Y."/>
            <person name="Miroshnikov K."/>
            <person name="Dedysh S.N."/>
        </authorList>
    </citation>
    <scope>NUCLEOTIDE SEQUENCE [LARGE SCALE GENOMIC DNA]</scope>
    <source>
        <strain evidence="2 3">H2</strain>
    </source>
</reference>
<feature type="chain" id="PRO_5025388382" evidence="1">
    <location>
        <begin position="19"/>
        <end position="360"/>
    </location>
</feature>
<dbReference type="RefSeq" id="WP_136495186.1">
    <property type="nucleotide sequence ID" value="NZ_CP046052.1"/>
</dbReference>
<name>A0A6B8KCY8_9HYPH</name>
<proteinExistence type="predicted"/>
<dbReference type="Proteomes" id="UP000309061">
    <property type="component" value="Chromosome"/>
</dbReference>
<gene>
    <name evidence="2" type="ORF">H2LOC_003885</name>
</gene>
<organism evidence="2 3">
    <name type="scientific">Methylocystis heyeri</name>
    <dbReference type="NCBI Taxonomy" id="391905"/>
    <lineage>
        <taxon>Bacteria</taxon>
        <taxon>Pseudomonadati</taxon>
        <taxon>Pseudomonadota</taxon>
        <taxon>Alphaproteobacteria</taxon>
        <taxon>Hyphomicrobiales</taxon>
        <taxon>Methylocystaceae</taxon>
        <taxon>Methylocystis</taxon>
    </lineage>
</organism>
<keyword evidence="3" id="KW-1185">Reference proteome</keyword>